<dbReference type="AlphaFoldDB" id="A0A368QVU7"/>
<feature type="region of interest" description="Disordered" evidence="1">
    <location>
        <begin position="1"/>
        <end position="48"/>
    </location>
</feature>
<reference evidence="2" key="2">
    <citation type="submission" date="2015-07" db="EMBL/GenBank/DDBJ databases">
        <authorList>
            <person name="Noorani M."/>
        </authorList>
    </citation>
    <scope>NUCLEOTIDE SEQUENCE</scope>
    <source>
        <strain evidence="2">Yugu1</strain>
    </source>
</reference>
<feature type="region of interest" description="Disordered" evidence="1">
    <location>
        <begin position="119"/>
        <end position="143"/>
    </location>
</feature>
<evidence type="ECO:0000256" key="1">
    <source>
        <dbReference type="SAM" id="MobiDB-lite"/>
    </source>
</evidence>
<sequence>MDEDDADALPLPLLMGKRGATGPDPRTKGRRPAAEPDLPPTGKRPAALLDPRPMEEEARVPLTLAFRPAATLNAAAPESDGVLGWSISLVKIPGKNEEYTETAVDLACKIHSRVPSSARAPVLDPPLVDSPVQRDSRETTASWTTSHAHRLAKRRGELVCSGRGFFL</sequence>
<evidence type="ECO:0000313" key="2">
    <source>
        <dbReference type="EMBL" id="RCV22059.1"/>
    </source>
</evidence>
<proteinExistence type="predicted"/>
<feature type="compositionally biased region" description="Low complexity" evidence="1">
    <location>
        <begin position="121"/>
        <end position="131"/>
    </location>
</feature>
<organism evidence="2">
    <name type="scientific">Setaria italica</name>
    <name type="common">Foxtail millet</name>
    <name type="synonym">Panicum italicum</name>
    <dbReference type="NCBI Taxonomy" id="4555"/>
    <lineage>
        <taxon>Eukaryota</taxon>
        <taxon>Viridiplantae</taxon>
        <taxon>Streptophyta</taxon>
        <taxon>Embryophyta</taxon>
        <taxon>Tracheophyta</taxon>
        <taxon>Spermatophyta</taxon>
        <taxon>Magnoliopsida</taxon>
        <taxon>Liliopsida</taxon>
        <taxon>Poales</taxon>
        <taxon>Poaceae</taxon>
        <taxon>PACMAD clade</taxon>
        <taxon>Panicoideae</taxon>
        <taxon>Panicodae</taxon>
        <taxon>Paniceae</taxon>
        <taxon>Cenchrinae</taxon>
        <taxon>Setaria</taxon>
    </lineage>
</organism>
<gene>
    <name evidence="2" type="ORF">SETIT_4G189700v2</name>
</gene>
<reference evidence="2" key="1">
    <citation type="journal article" date="2012" name="Nat. Biotechnol.">
        <title>Reference genome sequence of the model plant Setaria.</title>
        <authorList>
            <person name="Bennetzen J.L."/>
            <person name="Schmutz J."/>
            <person name="Wang H."/>
            <person name="Percifield R."/>
            <person name="Hawkins J."/>
            <person name="Pontaroli A.C."/>
            <person name="Estep M."/>
            <person name="Feng L."/>
            <person name="Vaughn J.N."/>
            <person name="Grimwood J."/>
            <person name="Jenkins J."/>
            <person name="Barry K."/>
            <person name="Lindquist E."/>
            <person name="Hellsten U."/>
            <person name="Deshpande S."/>
            <person name="Wang X."/>
            <person name="Wu X."/>
            <person name="Mitros T."/>
            <person name="Triplett J."/>
            <person name="Yang X."/>
            <person name="Ye C.Y."/>
            <person name="Mauro-Herrera M."/>
            <person name="Wang L."/>
            <person name="Li P."/>
            <person name="Sharma M."/>
            <person name="Sharma R."/>
            <person name="Ronald P.C."/>
            <person name="Panaud O."/>
            <person name="Kellogg E.A."/>
            <person name="Brutnell T.P."/>
            <person name="Doust A.N."/>
            <person name="Tuskan G.A."/>
            <person name="Rokhsar D."/>
            <person name="Devos K.M."/>
        </authorList>
    </citation>
    <scope>NUCLEOTIDE SEQUENCE [LARGE SCALE GENOMIC DNA]</scope>
    <source>
        <strain evidence="2">Yugu1</strain>
    </source>
</reference>
<accession>A0A368QVU7</accession>
<protein>
    <submittedName>
        <fullName evidence="2">Uncharacterized protein</fullName>
    </submittedName>
</protein>
<name>A0A368QVU7_SETIT</name>
<dbReference type="EMBL" id="CM003531">
    <property type="protein sequence ID" value="RCV22059.1"/>
    <property type="molecule type" value="Genomic_DNA"/>
</dbReference>